<dbReference type="GO" id="GO:0004334">
    <property type="term" value="F:fumarylacetoacetase activity"/>
    <property type="evidence" value="ECO:0007669"/>
    <property type="project" value="UniProtKB-EC"/>
</dbReference>
<gene>
    <name evidence="16" type="ORF">GQ607_001367</name>
</gene>
<evidence type="ECO:0000259" key="15">
    <source>
        <dbReference type="SMART" id="SM00939"/>
    </source>
</evidence>
<feature type="binding site" evidence="14">
    <location>
        <position position="817"/>
    </location>
    <ligand>
        <name>Mg(2+)</name>
        <dbReference type="ChEBI" id="CHEBI:18420"/>
    </ligand>
</feature>
<feature type="domain" description="Xaa-Pro dipeptidyl-peptidase C-terminal" evidence="15">
    <location>
        <begin position="334"/>
        <end position="600"/>
    </location>
</feature>
<evidence type="ECO:0000256" key="8">
    <source>
        <dbReference type="ARBA" id="ARBA00022837"/>
    </source>
</evidence>
<comment type="caution">
    <text evidence="16">The sequence shown here is derived from an EMBL/GenBank/DDBJ whole genome shotgun (WGS) entry which is preliminary data.</text>
</comment>
<comment type="similarity">
    <text evidence="4">Belongs to the FAH family.</text>
</comment>
<evidence type="ECO:0000256" key="10">
    <source>
        <dbReference type="ARBA" id="ARBA00022878"/>
    </source>
</evidence>
<dbReference type="Pfam" id="PF09298">
    <property type="entry name" value="FAA_hydrolase_N"/>
    <property type="match status" value="1"/>
</dbReference>
<dbReference type="GO" id="GO:0006572">
    <property type="term" value="P:L-tyrosine catabolic process"/>
    <property type="evidence" value="ECO:0007669"/>
    <property type="project" value="UniProtKB-KW"/>
</dbReference>
<feature type="active site" description="Proton acceptor" evidence="12">
    <location>
        <position position="720"/>
    </location>
</feature>
<feature type="binding site" evidence="14">
    <location>
        <position position="713"/>
    </location>
    <ligand>
        <name>Ca(2+)</name>
        <dbReference type="ChEBI" id="CHEBI:29108"/>
    </ligand>
</feature>
<dbReference type="NCBIfam" id="TIGR00976">
    <property type="entry name" value="CocE_NonD"/>
    <property type="match status" value="1"/>
</dbReference>
<evidence type="ECO:0000256" key="4">
    <source>
        <dbReference type="ARBA" id="ARBA00010211"/>
    </source>
</evidence>
<dbReference type="Gene3D" id="2.60.120.260">
    <property type="entry name" value="Galactose-binding domain-like"/>
    <property type="match status" value="1"/>
</dbReference>
<evidence type="ECO:0000256" key="2">
    <source>
        <dbReference type="ARBA" id="ARBA00001946"/>
    </source>
</evidence>
<evidence type="ECO:0000313" key="17">
    <source>
        <dbReference type="Proteomes" id="UP000434172"/>
    </source>
</evidence>
<dbReference type="AlphaFoldDB" id="A0A8H3WN27"/>
<evidence type="ECO:0000256" key="6">
    <source>
        <dbReference type="ARBA" id="ARBA00022723"/>
    </source>
</evidence>
<dbReference type="InterPro" id="IPR000383">
    <property type="entry name" value="Xaa-Pro-like_dom"/>
</dbReference>
<proteinExistence type="inferred from homology"/>
<evidence type="ECO:0000256" key="14">
    <source>
        <dbReference type="PIRSR" id="PIRSR605959-3"/>
    </source>
</evidence>
<keyword evidence="8 14" id="KW-0106">Calcium</keyword>
<organism evidence="16 17">
    <name type="scientific">Colletotrichum asianum</name>
    <dbReference type="NCBI Taxonomy" id="702518"/>
    <lineage>
        <taxon>Eukaryota</taxon>
        <taxon>Fungi</taxon>
        <taxon>Dikarya</taxon>
        <taxon>Ascomycota</taxon>
        <taxon>Pezizomycotina</taxon>
        <taxon>Sordariomycetes</taxon>
        <taxon>Hypocreomycetidae</taxon>
        <taxon>Glomerellales</taxon>
        <taxon>Glomerellaceae</taxon>
        <taxon>Colletotrichum</taxon>
        <taxon>Colletotrichum gloeosporioides species complex</taxon>
    </lineage>
</organism>
<feature type="binding site" evidence="14">
    <location>
        <position position="817"/>
    </location>
    <ligand>
        <name>Ca(2+)</name>
        <dbReference type="ChEBI" id="CHEBI:29108"/>
    </ligand>
</feature>
<dbReference type="SUPFAM" id="SSF53474">
    <property type="entry name" value="alpha/beta-Hydrolases"/>
    <property type="match status" value="1"/>
</dbReference>
<comment type="cofactor">
    <cofactor evidence="2 14">
        <name>Mg(2+)</name>
        <dbReference type="ChEBI" id="CHEBI:18420"/>
    </cofactor>
</comment>
<dbReference type="EC" id="3.7.1.2" evidence="5"/>
<keyword evidence="6 14" id="KW-0479">Metal-binding</keyword>
<evidence type="ECO:0000256" key="7">
    <source>
        <dbReference type="ARBA" id="ARBA00022801"/>
    </source>
</evidence>
<evidence type="ECO:0000256" key="5">
    <source>
        <dbReference type="ARBA" id="ARBA00012094"/>
    </source>
</evidence>
<name>A0A8H3WN27_9PEZI</name>
<feature type="binding site" evidence="13">
    <location>
        <position position="933"/>
    </location>
    <ligand>
        <name>substrate</name>
    </ligand>
</feature>
<evidence type="ECO:0000256" key="11">
    <source>
        <dbReference type="ARBA" id="ARBA00023232"/>
    </source>
</evidence>
<dbReference type="Gene3D" id="3.90.850.10">
    <property type="entry name" value="Fumarylacetoacetase-like, C-terminal domain"/>
    <property type="match status" value="1"/>
</dbReference>
<keyword evidence="7" id="KW-0378">Hydrolase</keyword>
<dbReference type="Pfam" id="PF08530">
    <property type="entry name" value="PepX_C"/>
    <property type="match status" value="1"/>
</dbReference>
<keyword evidence="11" id="KW-0585">Phenylalanine catabolism</keyword>
<dbReference type="InterPro" id="IPR036462">
    <property type="entry name" value="Fumarylacetoacetase_N_sf"/>
</dbReference>
<dbReference type="Gene3D" id="2.30.30.230">
    <property type="entry name" value="Fumarylacetoacetase, N-terminal domain"/>
    <property type="match status" value="1"/>
</dbReference>
<reference evidence="16 17" key="1">
    <citation type="submission" date="2019-12" db="EMBL/GenBank/DDBJ databases">
        <title>A genome sequence resource for the geographically widespread anthracnose pathogen Colletotrichum asianum.</title>
        <authorList>
            <person name="Meng Y."/>
        </authorList>
    </citation>
    <scope>NUCLEOTIDE SEQUENCE [LARGE SCALE GENOMIC DNA]</scope>
    <source>
        <strain evidence="16 17">ICMP 18580</strain>
    </source>
</reference>
<feature type="binding site" evidence="13">
    <location>
        <position position="824"/>
    </location>
    <ligand>
        <name>substrate</name>
    </ligand>
</feature>
<keyword evidence="9 14" id="KW-0460">Magnesium</keyword>
<dbReference type="Pfam" id="PF01557">
    <property type="entry name" value="FAA_hydrolase"/>
    <property type="match status" value="1"/>
</dbReference>
<dbReference type="Gene3D" id="3.40.50.1820">
    <property type="entry name" value="alpha/beta hydrolase"/>
    <property type="match status" value="1"/>
</dbReference>
<comment type="cofactor">
    <cofactor evidence="1 14">
        <name>Ca(2+)</name>
        <dbReference type="ChEBI" id="CHEBI:29108"/>
    </cofactor>
</comment>
<dbReference type="GO" id="GO:1902000">
    <property type="term" value="P:homogentisate catabolic process"/>
    <property type="evidence" value="ECO:0007669"/>
    <property type="project" value="TreeGrafter"/>
</dbReference>
<dbReference type="Pfam" id="PF02129">
    <property type="entry name" value="Peptidase_S15"/>
    <property type="match status" value="1"/>
</dbReference>
<feature type="binding site" evidence="14">
    <location>
        <position position="783"/>
    </location>
    <ligand>
        <name>Ca(2+)</name>
        <dbReference type="ChEBI" id="CHEBI:29108"/>
    </ligand>
</feature>
<dbReference type="PANTHER" id="PTHR43069:SF5">
    <property type="entry name" value="FUMARYLACETOACETASE"/>
    <property type="match status" value="1"/>
</dbReference>
<dbReference type="InterPro" id="IPR011234">
    <property type="entry name" value="Fumarylacetoacetase-like_C"/>
</dbReference>
<sequence>MSVKTPPIRDLLDVTEDEENGLTFMKNVSIPLKDSPLPIRANVYLPLTSEKTGRYPVLVTYGPYGKDIPYAKFYPKSFSEVNPEQKSKYSAWETPDPVYWTSQGYAIIRADERGLGQSPGFLDTMSRGTSECFFDVVEWAAEQTWSNGKVGLLGISYYAGSQWRVAARRPKGLAAIIPWEGMSDYYRDRCRHGGIYSNKFIGVWWNRQVLVNQYGRKDRSKLDFPPDGPGARGQEDTIEGDLPDDVLVANRQDQTKDNEVNRFRDDDYYASKEYKLEDIEVPVLSVANWGGILLHLRGNVQGYLGAGSKLKYLRFITGRHDLPFYYPEEVELQKSFLDAFLKGDDRVGWSVPGKVSPVTLTLRKGNVGFNDAQREKAYEKREESAWPIPRTEYTKFFLTSDLGLTAAGPSSESKTVSYKALGSLENQKFVSFATAPFEQETEITGHVVAHLNVSVTPDNTGHDTDIDLFVTLRHIDPTGQEVFYTGTAGDPVPLVKGWLRVSNRKVHDENPRHKSWLPHREYLSTDVQPVKAGEIYAVDVELWPTNVVVDKGGKIVFEIASGDTQGSGIFQHSSDVDRPAIKFAGLNNIHFGQGLENYVTLPHAKMSFSEHFSLANIPYGIASTAEHPKGVATRIGDLVVFLADMGLDASKQVQAALSQPTLNALAAIGKDELRMLRKNIQTTLSDQSVVSKHGVPIEHVHPHLPVQIGGFTDFSCSKEHLLNASAAVMGQASMPPAAPYLPVGYSGRPSSIVVSGTKITRPYGQFRDGDKIGFGACKALDYELEVACIIGKATELGDRVAISDADEHVFGLVLLNDWSARDIQGFEMNPLGPMNGKSFGTSISPWVITLEALEPFATRPPTKDVPAQPYLLDHKEKSSYNIALKAEVLADGQTTTVCTAQLSWMYWTFRDLVAQQTVNGCNLNTGDVLATGTVSGAGDDEHGCLLEMTKGGKVSWKTSDGQERTYLQDGDGVRVSGYAGDGVGFGECIGFISPARPF</sequence>
<dbReference type="InterPro" id="IPR005959">
    <property type="entry name" value="Fumarylacetoacetase"/>
</dbReference>
<dbReference type="EMBL" id="WOWK01000003">
    <property type="protein sequence ID" value="KAF0331621.1"/>
    <property type="molecule type" value="Genomic_DNA"/>
</dbReference>
<dbReference type="GO" id="GO:0046872">
    <property type="term" value="F:metal ion binding"/>
    <property type="evidence" value="ECO:0007669"/>
    <property type="project" value="UniProtKB-KW"/>
</dbReference>
<dbReference type="SMART" id="SM00939">
    <property type="entry name" value="PepX_C"/>
    <property type="match status" value="1"/>
</dbReference>
<dbReference type="GO" id="GO:0006559">
    <property type="term" value="P:L-phenylalanine catabolic process"/>
    <property type="evidence" value="ECO:0007669"/>
    <property type="project" value="UniProtKB-KW"/>
</dbReference>
<dbReference type="InterPro" id="IPR036663">
    <property type="entry name" value="Fumarylacetoacetase_C_sf"/>
</dbReference>
<dbReference type="InterPro" id="IPR008979">
    <property type="entry name" value="Galactose-bd-like_sf"/>
</dbReference>
<evidence type="ECO:0000256" key="13">
    <source>
        <dbReference type="PIRSR" id="PIRSR605959-2"/>
    </source>
</evidence>
<feature type="binding site" evidence="14">
    <location>
        <position position="841"/>
    </location>
    <ligand>
        <name>Mg(2+)</name>
        <dbReference type="ChEBI" id="CHEBI:18420"/>
    </ligand>
</feature>
<dbReference type="OrthoDB" id="416441at2759"/>
<comment type="pathway">
    <text evidence="3">Amino-acid degradation; L-phenylalanine degradation; acetoacetate and fumarate from L-phenylalanine: step 6/6.</text>
</comment>
<dbReference type="SUPFAM" id="SSF56529">
    <property type="entry name" value="FAH"/>
    <property type="match status" value="1"/>
</dbReference>
<evidence type="ECO:0000256" key="12">
    <source>
        <dbReference type="PIRSR" id="PIRSR605959-1"/>
    </source>
</evidence>
<feature type="binding site" evidence="14">
    <location>
        <position position="837"/>
    </location>
    <ligand>
        <name>Mg(2+)</name>
        <dbReference type="ChEBI" id="CHEBI:18420"/>
    </ligand>
</feature>
<dbReference type="GO" id="GO:0008239">
    <property type="term" value="F:dipeptidyl-peptidase activity"/>
    <property type="evidence" value="ECO:0007669"/>
    <property type="project" value="InterPro"/>
</dbReference>
<dbReference type="SUPFAM" id="SSF63433">
    <property type="entry name" value="Fumarylacetoacetate hydrolase, FAH, N-terminal domain"/>
    <property type="match status" value="1"/>
</dbReference>
<dbReference type="InterPro" id="IPR013736">
    <property type="entry name" value="Xaa-Pro_dipept_C"/>
</dbReference>
<evidence type="ECO:0000256" key="9">
    <source>
        <dbReference type="ARBA" id="ARBA00022842"/>
    </source>
</evidence>
<dbReference type="InterPro" id="IPR015377">
    <property type="entry name" value="Fumarylacetoacetase_N"/>
</dbReference>
<dbReference type="Gene3D" id="1.10.3020.20">
    <property type="match status" value="1"/>
</dbReference>
<feature type="binding site" evidence="14">
    <location>
        <position position="785"/>
    </location>
    <ligand>
        <name>Ca(2+)</name>
        <dbReference type="ChEBI" id="CHEBI:29108"/>
    </ligand>
</feature>
<keyword evidence="10" id="KW-0828">Tyrosine catabolism</keyword>
<accession>A0A8H3WN27</accession>
<evidence type="ECO:0000256" key="3">
    <source>
        <dbReference type="ARBA" id="ARBA00004782"/>
    </source>
</evidence>
<protein>
    <recommendedName>
        <fullName evidence="5">fumarylacetoacetase</fullName>
        <ecNumber evidence="5">3.7.1.2</ecNumber>
    </recommendedName>
</protein>
<keyword evidence="17" id="KW-1185">Reference proteome</keyword>
<evidence type="ECO:0000313" key="16">
    <source>
        <dbReference type="EMBL" id="KAF0331621.1"/>
    </source>
</evidence>
<dbReference type="InterPro" id="IPR029058">
    <property type="entry name" value="AB_hydrolase_fold"/>
</dbReference>
<evidence type="ECO:0000256" key="1">
    <source>
        <dbReference type="ARBA" id="ARBA00001913"/>
    </source>
</evidence>
<dbReference type="PANTHER" id="PTHR43069">
    <property type="entry name" value="FUMARYLACETOACETASE"/>
    <property type="match status" value="1"/>
</dbReference>
<dbReference type="Proteomes" id="UP000434172">
    <property type="component" value="Unassembled WGS sequence"/>
</dbReference>
<dbReference type="SUPFAM" id="SSF49785">
    <property type="entry name" value="Galactose-binding domain-like"/>
    <property type="match status" value="1"/>
</dbReference>
<dbReference type="InterPro" id="IPR005674">
    <property type="entry name" value="CocE/Ser_esterase"/>
</dbReference>